<sequence length="163" mass="18612">MVSTKPFGMEALAKLHVAIAPAKLTPGWIHARLRKLVSSTPLSNNLFFNVILFIFFCFFLLLHLILLLPLFICPQTLLSSNALHLFRVHVLMRILFNDLFSMLVNRRIHDLLDILVDGHLHFSPYNYRRAPPRPSECTFGSQLPSRHCEHSASVGPEQHIVAH</sequence>
<feature type="transmembrane region" description="Helical" evidence="1">
    <location>
        <begin position="46"/>
        <end position="72"/>
    </location>
</feature>
<keyword evidence="1" id="KW-0472">Membrane</keyword>
<keyword evidence="3" id="KW-1185">Reference proteome</keyword>
<dbReference type="AlphaFoldDB" id="A0A813F6S0"/>
<comment type="caution">
    <text evidence="2">The sequence shown here is derived from an EMBL/GenBank/DDBJ whole genome shotgun (WGS) entry which is preliminary data.</text>
</comment>
<keyword evidence="1" id="KW-0812">Transmembrane</keyword>
<reference evidence="2" key="1">
    <citation type="submission" date="2021-02" db="EMBL/GenBank/DDBJ databases">
        <authorList>
            <person name="Dougan E. K."/>
            <person name="Rhodes N."/>
            <person name="Thang M."/>
            <person name="Chan C."/>
        </authorList>
    </citation>
    <scope>NUCLEOTIDE SEQUENCE</scope>
</reference>
<dbReference type="EMBL" id="CAJNNV010020872">
    <property type="protein sequence ID" value="CAE8607219.1"/>
    <property type="molecule type" value="Genomic_DNA"/>
</dbReference>
<proteinExistence type="predicted"/>
<organism evidence="2 3">
    <name type="scientific">Polarella glacialis</name>
    <name type="common">Dinoflagellate</name>
    <dbReference type="NCBI Taxonomy" id="89957"/>
    <lineage>
        <taxon>Eukaryota</taxon>
        <taxon>Sar</taxon>
        <taxon>Alveolata</taxon>
        <taxon>Dinophyceae</taxon>
        <taxon>Suessiales</taxon>
        <taxon>Suessiaceae</taxon>
        <taxon>Polarella</taxon>
    </lineage>
</organism>
<accession>A0A813F6S0</accession>
<protein>
    <submittedName>
        <fullName evidence="2">Uncharacterized protein</fullName>
    </submittedName>
</protein>
<evidence type="ECO:0000313" key="2">
    <source>
        <dbReference type="EMBL" id="CAE8607219.1"/>
    </source>
</evidence>
<dbReference type="Proteomes" id="UP000654075">
    <property type="component" value="Unassembled WGS sequence"/>
</dbReference>
<evidence type="ECO:0000256" key="1">
    <source>
        <dbReference type="SAM" id="Phobius"/>
    </source>
</evidence>
<evidence type="ECO:0000313" key="3">
    <source>
        <dbReference type="Proteomes" id="UP000654075"/>
    </source>
</evidence>
<name>A0A813F6S0_POLGL</name>
<keyword evidence="1" id="KW-1133">Transmembrane helix</keyword>
<gene>
    <name evidence="2" type="ORF">PGLA1383_LOCUS25156</name>
</gene>